<dbReference type="CDD" id="cd06222">
    <property type="entry name" value="RNase_H_like"/>
    <property type="match status" value="1"/>
</dbReference>
<dbReference type="InterPro" id="IPR012337">
    <property type="entry name" value="RNaseH-like_sf"/>
</dbReference>
<dbReference type="Pfam" id="PF13966">
    <property type="entry name" value="zf-RVT"/>
    <property type="match status" value="1"/>
</dbReference>
<dbReference type="EMBL" id="JBBPBK010000013">
    <property type="protein sequence ID" value="KAK9271894.1"/>
    <property type="molecule type" value="Genomic_DNA"/>
</dbReference>
<accession>A0AAP0NJE3</accession>
<evidence type="ECO:0000313" key="3">
    <source>
        <dbReference type="EMBL" id="KAK9271894.1"/>
    </source>
</evidence>
<dbReference type="PANTHER" id="PTHR47074:SF48">
    <property type="entry name" value="POLYNUCLEOTIDYL TRANSFERASE, RIBONUCLEASE H-LIKE SUPERFAMILY PROTEIN"/>
    <property type="match status" value="1"/>
</dbReference>
<reference evidence="3 4" key="1">
    <citation type="journal article" date="2024" name="Plant J.">
        <title>Genome sequences and population genomics reveal climatic adaptation and genomic divergence between two closely related sweetgum species.</title>
        <authorList>
            <person name="Xu W.Q."/>
            <person name="Ren C.Q."/>
            <person name="Zhang X.Y."/>
            <person name="Comes H.P."/>
            <person name="Liu X.H."/>
            <person name="Li Y.G."/>
            <person name="Kettle C.J."/>
            <person name="Jalonen R."/>
            <person name="Gaisberger H."/>
            <person name="Ma Y.Z."/>
            <person name="Qiu Y.X."/>
        </authorList>
    </citation>
    <scope>NUCLEOTIDE SEQUENCE [LARGE SCALE GENOMIC DNA]</scope>
    <source>
        <strain evidence="3">Hangzhou</strain>
    </source>
</reference>
<dbReference type="AlphaFoldDB" id="A0AAP0NJE3"/>
<protein>
    <recommendedName>
        <fullName evidence="5">RNase H type-1 domain-containing protein</fullName>
    </recommendedName>
</protein>
<evidence type="ECO:0000313" key="4">
    <source>
        <dbReference type="Proteomes" id="UP001415857"/>
    </source>
</evidence>
<dbReference type="InterPro" id="IPR002156">
    <property type="entry name" value="RNaseH_domain"/>
</dbReference>
<dbReference type="GO" id="GO:0004523">
    <property type="term" value="F:RNA-DNA hybrid ribonuclease activity"/>
    <property type="evidence" value="ECO:0007669"/>
    <property type="project" value="InterPro"/>
</dbReference>
<dbReference type="InterPro" id="IPR044730">
    <property type="entry name" value="RNase_H-like_dom_plant"/>
</dbReference>
<dbReference type="Gene3D" id="3.30.420.10">
    <property type="entry name" value="Ribonuclease H-like superfamily/Ribonuclease H"/>
    <property type="match status" value="1"/>
</dbReference>
<dbReference type="InterPro" id="IPR052929">
    <property type="entry name" value="RNase_H-like_EbsB-rel"/>
</dbReference>
<keyword evidence="4" id="KW-1185">Reference proteome</keyword>
<proteinExistence type="predicted"/>
<organism evidence="3 4">
    <name type="scientific">Liquidambar formosana</name>
    <name type="common">Formosan gum</name>
    <dbReference type="NCBI Taxonomy" id="63359"/>
    <lineage>
        <taxon>Eukaryota</taxon>
        <taxon>Viridiplantae</taxon>
        <taxon>Streptophyta</taxon>
        <taxon>Embryophyta</taxon>
        <taxon>Tracheophyta</taxon>
        <taxon>Spermatophyta</taxon>
        <taxon>Magnoliopsida</taxon>
        <taxon>eudicotyledons</taxon>
        <taxon>Gunneridae</taxon>
        <taxon>Pentapetalae</taxon>
        <taxon>Saxifragales</taxon>
        <taxon>Altingiaceae</taxon>
        <taxon>Liquidambar</taxon>
    </lineage>
</organism>
<dbReference type="PANTHER" id="PTHR47074">
    <property type="entry name" value="BNAC02G40300D PROTEIN"/>
    <property type="match status" value="1"/>
</dbReference>
<name>A0AAP0NJE3_LIQFO</name>
<evidence type="ECO:0000259" key="1">
    <source>
        <dbReference type="Pfam" id="PF13456"/>
    </source>
</evidence>
<feature type="domain" description="Reverse transcriptase zinc-binding" evidence="2">
    <location>
        <begin position="24"/>
        <end position="67"/>
    </location>
</feature>
<gene>
    <name evidence="3" type="ORF">L1049_002259</name>
</gene>
<evidence type="ECO:0008006" key="5">
    <source>
        <dbReference type="Google" id="ProtNLM"/>
    </source>
</evidence>
<dbReference type="InterPro" id="IPR036397">
    <property type="entry name" value="RNaseH_sf"/>
</dbReference>
<sequence length="307" mass="34891">MDRIRRSHNEVTGESSNSAIGDFVGNLIWKQNMPVKVKHFLWKACKNILLTKTNLARRKIPVELTCDFREWLVDISKLGGTDNMVQVVIVMWMMWNNRNWLLHEGKRMEPQQLIERANTLLQDFIKIQGEGRTVGVKISARWRPPTTGTYKVNVDGARFDNKKSVGLGVVVRDFEGQLIAAASKRMDGLFPPAQVEAVAMCFAMDFVRDLSLRSVIMEGDNLEVVRGINSYGMDLSPVGLIIEDIQCKAKTLFESVVFSHVGRIGNTVAHGLAHFAKEIDDLYVWMEEVPTCVRDHFLADLSYIFYQ</sequence>
<dbReference type="InterPro" id="IPR026960">
    <property type="entry name" value="RVT-Znf"/>
</dbReference>
<evidence type="ECO:0000259" key="2">
    <source>
        <dbReference type="Pfam" id="PF13966"/>
    </source>
</evidence>
<dbReference type="GO" id="GO:0003676">
    <property type="term" value="F:nucleic acid binding"/>
    <property type="evidence" value="ECO:0007669"/>
    <property type="project" value="InterPro"/>
</dbReference>
<dbReference type="SUPFAM" id="SSF53098">
    <property type="entry name" value="Ribonuclease H-like"/>
    <property type="match status" value="1"/>
</dbReference>
<feature type="domain" description="RNase H type-1" evidence="1">
    <location>
        <begin position="153"/>
        <end position="276"/>
    </location>
</feature>
<comment type="caution">
    <text evidence="3">The sequence shown here is derived from an EMBL/GenBank/DDBJ whole genome shotgun (WGS) entry which is preliminary data.</text>
</comment>
<dbReference type="Proteomes" id="UP001415857">
    <property type="component" value="Unassembled WGS sequence"/>
</dbReference>
<dbReference type="Pfam" id="PF13456">
    <property type="entry name" value="RVT_3"/>
    <property type="match status" value="1"/>
</dbReference>